<evidence type="ECO:0000259" key="6">
    <source>
        <dbReference type="PROSITE" id="PS50109"/>
    </source>
</evidence>
<gene>
    <name evidence="7" type="ORF">ACFFLM_23585</name>
</gene>
<protein>
    <recommendedName>
        <fullName evidence="2">histidine kinase</fullName>
        <ecNumber evidence="2">2.7.13.3</ecNumber>
    </recommendedName>
</protein>
<dbReference type="CDD" id="cd00082">
    <property type="entry name" value="HisKA"/>
    <property type="match status" value="1"/>
</dbReference>
<dbReference type="Proteomes" id="UP001589733">
    <property type="component" value="Unassembled WGS sequence"/>
</dbReference>
<dbReference type="InterPro" id="IPR036097">
    <property type="entry name" value="HisK_dim/P_sf"/>
</dbReference>
<dbReference type="SUPFAM" id="SSF47384">
    <property type="entry name" value="Homodimeric domain of signal transducing histidine kinase"/>
    <property type="match status" value="1"/>
</dbReference>
<reference evidence="7 8" key="1">
    <citation type="submission" date="2024-09" db="EMBL/GenBank/DDBJ databases">
        <authorList>
            <person name="Sun Q."/>
            <person name="Mori K."/>
        </authorList>
    </citation>
    <scope>NUCLEOTIDE SEQUENCE [LARGE SCALE GENOMIC DNA]</scope>
    <source>
        <strain evidence="7 8">JCM 13503</strain>
    </source>
</reference>
<dbReference type="InterPro" id="IPR003594">
    <property type="entry name" value="HATPase_dom"/>
</dbReference>
<dbReference type="PROSITE" id="PS50109">
    <property type="entry name" value="HIS_KIN"/>
    <property type="match status" value="1"/>
</dbReference>
<keyword evidence="5" id="KW-0418">Kinase</keyword>
<dbReference type="InterPro" id="IPR029016">
    <property type="entry name" value="GAF-like_dom_sf"/>
</dbReference>
<keyword evidence="4" id="KW-0808">Transferase</keyword>
<proteinExistence type="predicted"/>
<dbReference type="Pfam" id="PF02518">
    <property type="entry name" value="HATPase_c"/>
    <property type="match status" value="1"/>
</dbReference>
<name>A0ABV6B5A4_9DEIO</name>
<dbReference type="Gene3D" id="3.30.565.10">
    <property type="entry name" value="Histidine kinase-like ATPase, C-terminal domain"/>
    <property type="match status" value="1"/>
</dbReference>
<dbReference type="Gene3D" id="1.10.287.130">
    <property type="match status" value="1"/>
</dbReference>
<dbReference type="Pfam" id="PF00512">
    <property type="entry name" value="HisKA"/>
    <property type="match status" value="1"/>
</dbReference>
<feature type="domain" description="Histidine kinase" evidence="6">
    <location>
        <begin position="895"/>
        <end position="1104"/>
    </location>
</feature>
<dbReference type="InterPro" id="IPR036890">
    <property type="entry name" value="HATPase_C_sf"/>
</dbReference>
<comment type="caution">
    <text evidence="7">The sequence shown here is derived from an EMBL/GenBank/DDBJ whole genome shotgun (WGS) entry which is preliminary data.</text>
</comment>
<dbReference type="Gene3D" id="3.30.450.40">
    <property type="match status" value="5"/>
</dbReference>
<keyword evidence="3" id="KW-0597">Phosphoprotein</keyword>
<sequence length="1104" mass="121460">MSSQSPPLLALSPSLSQHLQAVTEALAAAHTQEEVLQIVLTPALQALNAIAGAVLLVNETGERLEIVATEGHLGDAQTLWQDGPLDADVPARDALQQHEPLFFEQEGDLVRAYPELEARTGGVACVATAVLPMFLDDAPLGTLILDFQAPHDFSPEEQRFLRTLTAQCAMALGRARLTADLQRQVQERTARVVADARAQEAFVAFTEAVGTETDLLALARQAIAVLRARFQQGSIGYYTPDGDLWKVRAWSEDMDEASVAHLQAKLPSSTHFIRSSLETGRPGFTDTWDAEREHMGHTEAYGAAAAYPLVVDGEVKHLLLCRLKGTQRWAERDRALVRAVGRSLALAVERTEQGRRLVIQNVELEARTLALERFAQLARSQETDATALIRQAQQAVTELIGEGFTVYYELDGPVWRLRSQVGSPEDAAIQTSLESALPYETVRNLRIPWESGTPFYQDTYDPALDQNEQGVPGTVGVASTAALPLRVGTRQQGIFGYGLRTGRAWTRADRATLETAVTHLGLALERAEQTHALEEERAALDALVAFNEAVGTETDENQLARRAMDVLQARFADCSGGYYRPEGNLWKLQAWTGDLNARPEFLATLRAGVPEDAPFVAQLLRERAPIFTQGWDAQRERVQGSEVYGTAGAYPVIVGDKIQGFYSVGLKDTTHWTERDRAIFRSVGRGLDLALERAEQTRRLAAQNAELEARTGALEAFVELTRNLSFHSEPDALIGRSLEKVMTLLPPGVALFHQKSENRWRATVQVGSLGTPELQATVEAGPLVGQTPSLDLPDQTGEALYQDVYNPAQDVAPELAAHLRTVATLPVRVNGEVTGIFSVSLFGPRRWSPADRAVLETTARSLGLALEGARGVAQLAQRTEELERSNAELEQFAYIASHDLQAPIRAVTSFAGVIHKRYGTSLDERGQLYLRQIMESGEHMKQLVDDLLAFSRVHSEQRPFLPTDSEAVFDAVAHRLQAEGATLTRSALPVVQADAQQLDQLLQNLISNGLKYRREGVLPEVHVSAERDGTWWRFAVSDNGIGIEPQYFERIFVIFQRLHGRESYEGTGIGLAVCKKIVERHGGRLWLESTLGQGSTFHFTLPEG</sequence>
<dbReference type="InterPro" id="IPR004358">
    <property type="entry name" value="Sig_transdc_His_kin-like_C"/>
</dbReference>
<dbReference type="CDD" id="cd16921">
    <property type="entry name" value="HATPase_FilI-like"/>
    <property type="match status" value="1"/>
</dbReference>
<dbReference type="SMART" id="SM00388">
    <property type="entry name" value="HisKA"/>
    <property type="match status" value="1"/>
</dbReference>
<dbReference type="InterPro" id="IPR052162">
    <property type="entry name" value="Sensor_kinase/Photoreceptor"/>
</dbReference>
<organism evidence="7 8">
    <name type="scientific">Deinococcus oregonensis</name>
    <dbReference type="NCBI Taxonomy" id="1805970"/>
    <lineage>
        <taxon>Bacteria</taxon>
        <taxon>Thermotogati</taxon>
        <taxon>Deinococcota</taxon>
        <taxon>Deinococci</taxon>
        <taxon>Deinococcales</taxon>
        <taxon>Deinococcaceae</taxon>
        <taxon>Deinococcus</taxon>
    </lineage>
</organism>
<dbReference type="SUPFAM" id="SSF55781">
    <property type="entry name" value="GAF domain-like"/>
    <property type="match status" value="5"/>
</dbReference>
<evidence type="ECO:0000313" key="8">
    <source>
        <dbReference type="Proteomes" id="UP001589733"/>
    </source>
</evidence>
<dbReference type="EC" id="2.7.13.3" evidence="2"/>
<dbReference type="InterPro" id="IPR003661">
    <property type="entry name" value="HisK_dim/P_dom"/>
</dbReference>
<accession>A0ABV6B5A4</accession>
<dbReference type="PANTHER" id="PTHR43304">
    <property type="entry name" value="PHYTOCHROME-LIKE PROTEIN CPH1"/>
    <property type="match status" value="1"/>
</dbReference>
<dbReference type="SMART" id="SM00387">
    <property type="entry name" value="HATPase_c"/>
    <property type="match status" value="1"/>
</dbReference>
<evidence type="ECO:0000256" key="4">
    <source>
        <dbReference type="ARBA" id="ARBA00022679"/>
    </source>
</evidence>
<dbReference type="SMART" id="SM00065">
    <property type="entry name" value="GAF"/>
    <property type="match status" value="2"/>
</dbReference>
<keyword evidence="8" id="KW-1185">Reference proteome</keyword>
<dbReference type="PRINTS" id="PR00344">
    <property type="entry name" value="BCTRLSENSOR"/>
</dbReference>
<dbReference type="Pfam" id="PF01590">
    <property type="entry name" value="GAF"/>
    <property type="match status" value="1"/>
</dbReference>
<dbReference type="InterPro" id="IPR003018">
    <property type="entry name" value="GAF"/>
</dbReference>
<dbReference type="EMBL" id="JBHLYR010000071">
    <property type="protein sequence ID" value="MFB9994937.1"/>
    <property type="molecule type" value="Genomic_DNA"/>
</dbReference>
<evidence type="ECO:0000256" key="1">
    <source>
        <dbReference type="ARBA" id="ARBA00000085"/>
    </source>
</evidence>
<dbReference type="SUPFAM" id="SSF55874">
    <property type="entry name" value="ATPase domain of HSP90 chaperone/DNA topoisomerase II/histidine kinase"/>
    <property type="match status" value="1"/>
</dbReference>
<evidence type="ECO:0000313" key="7">
    <source>
        <dbReference type="EMBL" id="MFB9994937.1"/>
    </source>
</evidence>
<evidence type="ECO:0000256" key="2">
    <source>
        <dbReference type="ARBA" id="ARBA00012438"/>
    </source>
</evidence>
<evidence type="ECO:0000256" key="3">
    <source>
        <dbReference type="ARBA" id="ARBA00022553"/>
    </source>
</evidence>
<dbReference type="Pfam" id="PF13185">
    <property type="entry name" value="GAF_2"/>
    <property type="match status" value="1"/>
</dbReference>
<dbReference type="PANTHER" id="PTHR43304:SF1">
    <property type="entry name" value="PAC DOMAIN-CONTAINING PROTEIN"/>
    <property type="match status" value="1"/>
</dbReference>
<dbReference type="RefSeq" id="WP_380016378.1">
    <property type="nucleotide sequence ID" value="NZ_JBHLYR010000071.1"/>
</dbReference>
<comment type="catalytic activity">
    <reaction evidence="1">
        <text>ATP + protein L-histidine = ADP + protein N-phospho-L-histidine.</text>
        <dbReference type="EC" id="2.7.13.3"/>
    </reaction>
</comment>
<evidence type="ECO:0000256" key="5">
    <source>
        <dbReference type="ARBA" id="ARBA00022777"/>
    </source>
</evidence>
<dbReference type="InterPro" id="IPR005467">
    <property type="entry name" value="His_kinase_dom"/>
</dbReference>